<evidence type="ECO:0000313" key="2">
    <source>
        <dbReference type="EMBL" id="ABD75135.1"/>
    </source>
</evidence>
<name>D1CTI1_SINSA</name>
<feature type="non-terminal residue" evidence="2">
    <location>
        <position position="1"/>
    </location>
</feature>
<protein>
    <submittedName>
        <fullName evidence="2">Uncharacterized protein</fullName>
    </submittedName>
</protein>
<dbReference type="EMBL" id="DQ403596">
    <property type="protein sequence ID" value="ABD75135.1"/>
    <property type="molecule type" value="Genomic_DNA"/>
</dbReference>
<sequence>RPFGAPVSRELPKSLVRTTFASVPHQPCAKCHFPLHRSKTPTHRTSMQGPTSPRHMPLTKRHASFGQLGRDYSSHPGHRGRENQKNSNILQVGIMYQPPFPCPRRQF</sequence>
<accession>D1CTI1</accession>
<organism evidence="2">
    <name type="scientific">Sinorhizobium saheli</name>
    <dbReference type="NCBI Taxonomy" id="36856"/>
    <lineage>
        <taxon>Bacteria</taxon>
        <taxon>Pseudomonadati</taxon>
        <taxon>Pseudomonadota</taxon>
        <taxon>Alphaproteobacteria</taxon>
        <taxon>Hyphomicrobiales</taxon>
        <taxon>Rhizobiaceae</taxon>
        <taxon>Sinorhizobium/Ensifer group</taxon>
        <taxon>Sinorhizobium</taxon>
    </lineage>
</organism>
<proteinExistence type="predicted"/>
<dbReference type="AlphaFoldDB" id="D1CTI1"/>
<feature type="region of interest" description="Disordered" evidence="1">
    <location>
        <begin position="32"/>
        <end position="94"/>
    </location>
</feature>
<reference evidence="2" key="1">
    <citation type="submission" date="2006-02" db="EMBL/GenBank/DDBJ databases">
        <title>Sampling the accessory genome of the Sinorhizobium genus by suppressive subtractive hybridization.</title>
        <authorList>
            <person name="Moulin L."/>
            <person name="Ghazoui Z."/>
            <person name="Young P."/>
        </authorList>
    </citation>
    <scope>NUCLEOTIDE SEQUENCE</scope>
    <source>
        <strain evidence="2">LMG7837</strain>
    </source>
</reference>
<evidence type="ECO:0000256" key="1">
    <source>
        <dbReference type="SAM" id="MobiDB-lite"/>
    </source>
</evidence>
<feature type="compositionally biased region" description="Basic residues" evidence="1">
    <location>
        <begin position="33"/>
        <end position="42"/>
    </location>
</feature>